<proteinExistence type="predicted"/>
<sequence length="58" mass="6135">TVSGPGTLALPSRRCHGLIPSVIDCTDCKAVLKTASQLSRICQTSLQNSCIRSSVEEC</sequence>
<keyword evidence="2" id="KW-1185">Reference proteome</keyword>
<protein>
    <submittedName>
        <fullName evidence="1">Uncharacterized protein</fullName>
    </submittedName>
</protein>
<dbReference type="Proteomes" id="UP001178461">
    <property type="component" value="Chromosome 7"/>
</dbReference>
<feature type="non-terminal residue" evidence="1">
    <location>
        <position position="1"/>
    </location>
</feature>
<evidence type="ECO:0000313" key="2">
    <source>
        <dbReference type="Proteomes" id="UP001178461"/>
    </source>
</evidence>
<dbReference type="EMBL" id="OX395132">
    <property type="protein sequence ID" value="CAI5780141.1"/>
    <property type="molecule type" value="Genomic_DNA"/>
</dbReference>
<name>A0AA35KKW5_9SAUR</name>
<dbReference type="AlphaFoldDB" id="A0AA35KKW5"/>
<feature type="non-terminal residue" evidence="1">
    <location>
        <position position="58"/>
    </location>
</feature>
<evidence type="ECO:0000313" key="1">
    <source>
        <dbReference type="EMBL" id="CAI5780141.1"/>
    </source>
</evidence>
<organism evidence="1 2">
    <name type="scientific">Podarcis lilfordi</name>
    <name type="common">Lilford's wall lizard</name>
    <dbReference type="NCBI Taxonomy" id="74358"/>
    <lineage>
        <taxon>Eukaryota</taxon>
        <taxon>Metazoa</taxon>
        <taxon>Chordata</taxon>
        <taxon>Craniata</taxon>
        <taxon>Vertebrata</taxon>
        <taxon>Euteleostomi</taxon>
        <taxon>Lepidosauria</taxon>
        <taxon>Squamata</taxon>
        <taxon>Bifurcata</taxon>
        <taxon>Unidentata</taxon>
        <taxon>Episquamata</taxon>
        <taxon>Laterata</taxon>
        <taxon>Lacertibaenia</taxon>
        <taxon>Lacertidae</taxon>
        <taxon>Podarcis</taxon>
    </lineage>
</organism>
<reference evidence="1" key="1">
    <citation type="submission" date="2022-12" db="EMBL/GenBank/DDBJ databases">
        <authorList>
            <person name="Alioto T."/>
            <person name="Alioto T."/>
            <person name="Gomez Garrido J."/>
        </authorList>
    </citation>
    <scope>NUCLEOTIDE SEQUENCE</scope>
</reference>
<accession>A0AA35KKW5</accession>
<gene>
    <name evidence="1" type="ORF">PODLI_1B027204</name>
</gene>